<name>A0AAW2UDT3_SESRA</name>
<dbReference type="GO" id="GO:0046872">
    <property type="term" value="F:metal ion binding"/>
    <property type="evidence" value="ECO:0007669"/>
    <property type="project" value="UniProtKB-KW"/>
</dbReference>
<evidence type="ECO:0000313" key="5">
    <source>
        <dbReference type="EMBL" id="KAL0414787.1"/>
    </source>
</evidence>
<dbReference type="GO" id="GO:0009626">
    <property type="term" value="P:plant-type hypersensitive response"/>
    <property type="evidence" value="ECO:0007669"/>
    <property type="project" value="UniProtKB-KW"/>
</dbReference>
<dbReference type="InterPro" id="IPR006121">
    <property type="entry name" value="HMA_dom"/>
</dbReference>
<dbReference type="CDD" id="cd00371">
    <property type="entry name" value="HMA"/>
    <property type="match status" value="1"/>
</dbReference>
<proteinExistence type="predicted"/>
<evidence type="ECO:0000259" key="4">
    <source>
        <dbReference type="PROSITE" id="PS50846"/>
    </source>
</evidence>
<dbReference type="PANTHER" id="PTHR22814">
    <property type="entry name" value="COPPER TRANSPORT PROTEIN ATOX1-RELATED"/>
    <property type="match status" value="1"/>
</dbReference>
<dbReference type="PANTHER" id="PTHR22814:SF320">
    <property type="entry name" value="OS01G0309800 PROTEIN"/>
    <property type="match status" value="1"/>
</dbReference>
<dbReference type="AlphaFoldDB" id="A0AAW2UDT3"/>
<reference evidence="5" key="1">
    <citation type="submission" date="2020-06" db="EMBL/GenBank/DDBJ databases">
        <authorList>
            <person name="Li T."/>
            <person name="Hu X."/>
            <person name="Zhang T."/>
            <person name="Song X."/>
            <person name="Zhang H."/>
            <person name="Dai N."/>
            <person name="Sheng W."/>
            <person name="Hou X."/>
            <person name="Wei L."/>
        </authorList>
    </citation>
    <scope>NUCLEOTIDE SEQUENCE</scope>
    <source>
        <strain evidence="5">G02</strain>
        <tissue evidence="5">Leaf</tissue>
    </source>
</reference>
<feature type="domain" description="HMA" evidence="4">
    <location>
        <begin position="8"/>
        <end position="71"/>
    </location>
</feature>
<sequence length="156" mass="16682">MLPDMKKARVTEIKVRMDCNGCVQKIKKALRGIAGIYDVYVDLCQQKITVVGWADPDIIVKAIRKTRKRAVISSHSEQFAQPSPEGGATNGGAPPSESSKPPAELTPSEGGATDGGATPLGSTNLRAETTPPEEPLEEQKDQENPSRESAIATRVD</sequence>
<dbReference type="GO" id="GO:0016020">
    <property type="term" value="C:membrane"/>
    <property type="evidence" value="ECO:0007669"/>
    <property type="project" value="UniProtKB-SubCell"/>
</dbReference>
<feature type="compositionally biased region" description="Basic and acidic residues" evidence="3">
    <location>
        <begin position="137"/>
        <end position="146"/>
    </location>
</feature>
<protein>
    <submittedName>
        <fullName evidence="5">Heavy metal-associated isoprenylated plant protein 23</fullName>
    </submittedName>
</protein>
<organism evidence="5">
    <name type="scientific">Sesamum radiatum</name>
    <name type="common">Black benniseed</name>
    <dbReference type="NCBI Taxonomy" id="300843"/>
    <lineage>
        <taxon>Eukaryota</taxon>
        <taxon>Viridiplantae</taxon>
        <taxon>Streptophyta</taxon>
        <taxon>Embryophyta</taxon>
        <taxon>Tracheophyta</taxon>
        <taxon>Spermatophyta</taxon>
        <taxon>Magnoliopsida</taxon>
        <taxon>eudicotyledons</taxon>
        <taxon>Gunneridae</taxon>
        <taxon>Pentapetalae</taxon>
        <taxon>asterids</taxon>
        <taxon>lamiids</taxon>
        <taxon>Lamiales</taxon>
        <taxon>Pedaliaceae</taxon>
        <taxon>Sesamum</taxon>
    </lineage>
</organism>
<dbReference type="PROSITE" id="PS50846">
    <property type="entry name" value="HMA_2"/>
    <property type="match status" value="1"/>
</dbReference>
<gene>
    <name evidence="5" type="ORF">Sradi_1680400</name>
</gene>
<feature type="compositionally biased region" description="Low complexity" evidence="3">
    <location>
        <begin position="93"/>
        <end position="103"/>
    </location>
</feature>
<comment type="caution">
    <text evidence="5">The sequence shown here is derived from an EMBL/GenBank/DDBJ whole genome shotgun (WGS) entry which is preliminary data.</text>
</comment>
<accession>A0AAW2UDT3</accession>
<comment type="subcellular location">
    <subcellularLocation>
        <location evidence="1">Membrane</location>
        <topology evidence="1">Peripheral membrane protein</topology>
    </subcellularLocation>
</comment>
<dbReference type="InterPro" id="IPR036163">
    <property type="entry name" value="HMA_dom_sf"/>
</dbReference>
<dbReference type="Pfam" id="PF00403">
    <property type="entry name" value="HMA"/>
    <property type="match status" value="1"/>
</dbReference>
<reference evidence="5" key="2">
    <citation type="journal article" date="2024" name="Plant">
        <title>Genomic evolution and insights into agronomic trait innovations of Sesamum species.</title>
        <authorList>
            <person name="Miao H."/>
            <person name="Wang L."/>
            <person name="Qu L."/>
            <person name="Liu H."/>
            <person name="Sun Y."/>
            <person name="Le M."/>
            <person name="Wang Q."/>
            <person name="Wei S."/>
            <person name="Zheng Y."/>
            <person name="Lin W."/>
            <person name="Duan Y."/>
            <person name="Cao H."/>
            <person name="Xiong S."/>
            <person name="Wang X."/>
            <person name="Wei L."/>
            <person name="Li C."/>
            <person name="Ma Q."/>
            <person name="Ju M."/>
            <person name="Zhao R."/>
            <person name="Li G."/>
            <person name="Mu C."/>
            <person name="Tian Q."/>
            <person name="Mei H."/>
            <person name="Zhang T."/>
            <person name="Gao T."/>
            <person name="Zhang H."/>
        </authorList>
    </citation>
    <scope>NUCLEOTIDE SEQUENCE</scope>
    <source>
        <strain evidence="5">G02</strain>
    </source>
</reference>
<dbReference type="EMBL" id="JACGWJ010000006">
    <property type="protein sequence ID" value="KAL0414787.1"/>
    <property type="molecule type" value="Genomic_DNA"/>
</dbReference>
<keyword evidence="2" id="KW-0479">Metal-binding</keyword>
<evidence type="ECO:0000256" key="1">
    <source>
        <dbReference type="ARBA" id="ARBA00004170"/>
    </source>
</evidence>
<feature type="region of interest" description="Disordered" evidence="3">
    <location>
        <begin position="70"/>
        <end position="156"/>
    </location>
</feature>
<evidence type="ECO:0000256" key="2">
    <source>
        <dbReference type="ARBA" id="ARBA00022723"/>
    </source>
</evidence>
<dbReference type="Gene3D" id="3.30.70.100">
    <property type="match status" value="1"/>
</dbReference>
<dbReference type="SUPFAM" id="SSF55008">
    <property type="entry name" value="HMA, heavy metal-associated domain"/>
    <property type="match status" value="1"/>
</dbReference>
<evidence type="ECO:0000256" key="3">
    <source>
        <dbReference type="SAM" id="MobiDB-lite"/>
    </source>
</evidence>